<keyword evidence="3" id="KW-0547">Nucleotide-binding</keyword>
<evidence type="ECO:0000256" key="3">
    <source>
        <dbReference type="ARBA" id="ARBA00022741"/>
    </source>
</evidence>
<dbReference type="GO" id="GO:0046872">
    <property type="term" value="F:metal ion binding"/>
    <property type="evidence" value="ECO:0007669"/>
    <property type="project" value="UniProtKB-KW"/>
</dbReference>
<comment type="similarity">
    <text evidence="1">Belongs to the 5'-nucleotidase family.</text>
</comment>
<dbReference type="InterPro" id="IPR004843">
    <property type="entry name" value="Calcineurin-like_PHP"/>
</dbReference>
<dbReference type="EC" id="3.1.3.5" evidence="6"/>
<name>A0A6S6U4S0_9GAMM</name>
<dbReference type="InterPro" id="IPR006179">
    <property type="entry name" value="5_nucleotidase/apyrase"/>
</dbReference>
<keyword evidence="4" id="KW-0732">Signal</keyword>
<dbReference type="PROSITE" id="PS00786">
    <property type="entry name" value="5_NUCLEOTIDASE_2"/>
    <property type="match status" value="1"/>
</dbReference>
<dbReference type="Gene3D" id="3.60.21.10">
    <property type="match status" value="1"/>
</dbReference>
<dbReference type="GO" id="GO:0008253">
    <property type="term" value="F:5'-nucleotidase activity"/>
    <property type="evidence" value="ECO:0007669"/>
    <property type="project" value="UniProtKB-EC"/>
</dbReference>
<feature type="domain" description="Calcineurin-like phosphoesterase" evidence="5">
    <location>
        <begin position="34"/>
        <end position="253"/>
    </location>
</feature>
<dbReference type="SUPFAM" id="SSF56300">
    <property type="entry name" value="Metallo-dependent phosphatases"/>
    <property type="match status" value="1"/>
</dbReference>
<dbReference type="EMBL" id="CACVAV010000378">
    <property type="protein sequence ID" value="CAA6824270.1"/>
    <property type="molecule type" value="Genomic_DNA"/>
</dbReference>
<evidence type="ECO:0000256" key="2">
    <source>
        <dbReference type="ARBA" id="ARBA00022723"/>
    </source>
</evidence>
<dbReference type="AlphaFoldDB" id="A0A6S6U4S0"/>
<protein>
    <submittedName>
        <fullName evidence="6">UDP-sugar hydrolase )</fullName>
        <ecNumber evidence="6">3.1.3.5</ecNumber>
        <ecNumber evidence="6">3.6.1.45</ecNumber>
    </submittedName>
</protein>
<dbReference type="GO" id="GO:0009166">
    <property type="term" value="P:nucleotide catabolic process"/>
    <property type="evidence" value="ECO:0007669"/>
    <property type="project" value="InterPro"/>
</dbReference>
<reference evidence="6" key="1">
    <citation type="submission" date="2020-01" db="EMBL/GenBank/DDBJ databases">
        <authorList>
            <person name="Meier V. D."/>
            <person name="Meier V D."/>
        </authorList>
    </citation>
    <scope>NUCLEOTIDE SEQUENCE</scope>
    <source>
        <strain evidence="6">HLG_WM_MAG_08</strain>
    </source>
</reference>
<evidence type="ECO:0000256" key="1">
    <source>
        <dbReference type="ARBA" id="ARBA00006654"/>
    </source>
</evidence>
<dbReference type="GO" id="GO:0030288">
    <property type="term" value="C:outer membrane-bounded periplasmic space"/>
    <property type="evidence" value="ECO:0007669"/>
    <property type="project" value="TreeGrafter"/>
</dbReference>
<feature type="chain" id="PRO_5028274654" evidence="4">
    <location>
        <begin position="24"/>
        <end position="273"/>
    </location>
</feature>
<organism evidence="6">
    <name type="scientific">uncultured Thiotrichaceae bacterium</name>
    <dbReference type="NCBI Taxonomy" id="298394"/>
    <lineage>
        <taxon>Bacteria</taxon>
        <taxon>Pseudomonadati</taxon>
        <taxon>Pseudomonadota</taxon>
        <taxon>Gammaproteobacteria</taxon>
        <taxon>Thiotrichales</taxon>
        <taxon>Thiotrichaceae</taxon>
        <taxon>environmental samples</taxon>
    </lineage>
</organism>
<gene>
    <name evidence="6" type="ORF">HELGO_WM24401</name>
</gene>
<dbReference type="EC" id="3.6.1.45" evidence="6"/>
<evidence type="ECO:0000259" key="5">
    <source>
        <dbReference type="Pfam" id="PF00149"/>
    </source>
</evidence>
<feature type="non-terminal residue" evidence="6">
    <location>
        <position position="273"/>
    </location>
</feature>
<sequence length="273" mass="30539">MKKHHLLTLAITSAICLLNPVHAKSWEDDKTYQFTILHTNDNHGRFWHNKNGEYGMPARFTLIEKIRAEVEANGGSVLLLSGGDINTGVPESDLQDAEPDFIGMKEMAYDAMAVGNHEFDNPLAIIRKQQNWGGFPFLSANIYDKTTGKRLFDPYIMVEKQGLKIAILGLTTDDTIRIGNPEYLGNIEFRSPLEEAKKVIAELKEKQQPDMIFAVTHMGHYDDARHGYNAPGDVTLVRNLPANALTAVIGGHSQEALCMESENQRDEDYQPGE</sequence>
<accession>A0A6S6U4S0</accession>
<dbReference type="PANTHER" id="PTHR11575">
    <property type="entry name" value="5'-NUCLEOTIDASE-RELATED"/>
    <property type="match status" value="1"/>
</dbReference>
<dbReference type="InterPro" id="IPR029052">
    <property type="entry name" value="Metallo-depent_PP-like"/>
</dbReference>
<dbReference type="GO" id="GO:0000166">
    <property type="term" value="F:nucleotide binding"/>
    <property type="evidence" value="ECO:0007669"/>
    <property type="project" value="UniProtKB-KW"/>
</dbReference>
<evidence type="ECO:0000256" key="4">
    <source>
        <dbReference type="SAM" id="SignalP"/>
    </source>
</evidence>
<keyword evidence="2" id="KW-0479">Metal-binding</keyword>
<dbReference type="PRINTS" id="PR01607">
    <property type="entry name" value="APYRASEFAMLY"/>
</dbReference>
<dbReference type="InterPro" id="IPR006146">
    <property type="entry name" value="5'-Nucleotdase_CS"/>
</dbReference>
<dbReference type="PANTHER" id="PTHR11575:SF46">
    <property type="entry name" value="PROTEIN USHA"/>
    <property type="match status" value="1"/>
</dbReference>
<feature type="signal peptide" evidence="4">
    <location>
        <begin position="1"/>
        <end position="23"/>
    </location>
</feature>
<dbReference type="GO" id="GO:0008768">
    <property type="term" value="F:UDP-sugar diphosphatase activity"/>
    <property type="evidence" value="ECO:0007669"/>
    <property type="project" value="UniProtKB-EC"/>
</dbReference>
<dbReference type="Pfam" id="PF00149">
    <property type="entry name" value="Metallophos"/>
    <property type="match status" value="1"/>
</dbReference>
<proteinExistence type="inferred from homology"/>
<keyword evidence="6" id="KW-0378">Hydrolase</keyword>
<evidence type="ECO:0000313" key="6">
    <source>
        <dbReference type="EMBL" id="CAA6824270.1"/>
    </source>
</evidence>